<evidence type="ECO:0000313" key="3">
    <source>
        <dbReference type="Proteomes" id="UP000249204"/>
    </source>
</evidence>
<organism evidence="2 3">
    <name type="scientific">Paenibacillus silvae</name>
    <dbReference type="NCBI Taxonomy" id="1325358"/>
    <lineage>
        <taxon>Bacteria</taxon>
        <taxon>Bacillati</taxon>
        <taxon>Bacillota</taxon>
        <taxon>Bacilli</taxon>
        <taxon>Bacillales</taxon>
        <taxon>Paenibacillaceae</taxon>
        <taxon>Paenibacillus</taxon>
    </lineage>
</organism>
<sequence>MDNLYVIAIILATVVGGLFVIPFAKKKGWINKDKTESMKQMLMISRLVLDVVKTDKIDKSKTTFALDIADKVVDYVNLHLDDSVDKRAISLRIIEDLLAKNAVIPTDSERRLIEIVVDEALKRVK</sequence>
<accession>A0A2W6NNU9</accession>
<feature type="transmembrane region" description="Helical" evidence="1">
    <location>
        <begin position="6"/>
        <end position="24"/>
    </location>
</feature>
<evidence type="ECO:0000313" key="2">
    <source>
        <dbReference type="EMBL" id="PZT57527.1"/>
    </source>
</evidence>
<evidence type="ECO:0008006" key="4">
    <source>
        <dbReference type="Google" id="ProtNLM"/>
    </source>
</evidence>
<reference evidence="2 3" key="1">
    <citation type="submission" date="2018-06" db="EMBL/GenBank/DDBJ databases">
        <title>Isolation of heavy metals resistant Paenibacillus silvae NC2 from Gold-Copper mine in ZiJin, China.</title>
        <authorList>
            <person name="Xu J."/>
            <person name="Mazhar H.S."/>
            <person name="Rensing C."/>
        </authorList>
    </citation>
    <scope>NUCLEOTIDE SEQUENCE [LARGE SCALE GENOMIC DNA]</scope>
    <source>
        <strain evidence="2 3">NC2</strain>
    </source>
</reference>
<keyword evidence="1" id="KW-0472">Membrane</keyword>
<keyword evidence="1" id="KW-0812">Transmembrane</keyword>
<dbReference type="Proteomes" id="UP000249204">
    <property type="component" value="Unassembled WGS sequence"/>
</dbReference>
<proteinExistence type="predicted"/>
<dbReference type="RefSeq" id="WP_111268678.1">
    <property type="nucleotide sequence ID" value="NZ_QKWW01000006.1"/>
</dbReference>
<comment type="caution">
    <text evidence="2">The sequence shown here is derived from an EMBL/GenBank/DDBJ whole genome shotgun (WGS) entry which is preliminary data.</text>
</comment>
<gene>
    <name evidence="2" type="ORF">DN757_02425</name>
</gene>
<evidence type="ECO:0000256" key="1">
    <source>
        <dbReference type="SAM" id="Phobius"/>
    </source>
</evidence>
<protein>
    <recommendedName>
        <fullName evidence="4">Phage holin</fullName>
    </recommendedName>
</protein>
<name>A0A2W6NNU9_9BACL</name>
<dbReference type="EMBL" id="QKWW01000006">
    <property type="protein sequence ID" value="PZT57527.1"/>
    <property type="molecule type" value="Genomic_DNA"/>
</dbReference>
<keyword evidence="1" id="KW-1133">Transmembrane helix</keyword>
<dbReference type="AlphaFoldDB" id="A0A2W6NNU9"/>